<dbReference type="AlphaFoldDB" id="A0AA40EMM9"/>
<evidence type="ECO:0000313" key="8">
    <source>
        <dbReference type="EMBL" id="KAK0742133.1"/>
    </source>
</evidence>
<feature type="transmembrane region" description="Helical" evidence="7">
    <location>
        <begin position="12"/>
        <end position="38"/>
    </location>
</feature>
<evidence type="ECO:0000256" key="1">
    <source>
        <dbReference type="ARBA" id="ARBA00004141"/>
    </source>
</evidence>
<proteinExistence type="inferred from homology"/>
<feature type="transmembrane region" description="Helical" evidence="7">
    <location>
        <begin position="190"/>
        <end position="211"/>
    </location>
</feature>
<dbReference type="Proteomes" id="UP001172159">
    <property type="component" value="Unassembled WGS sequence"/>
</dbReference>
<feature type="region of interest" description="Disordered" evidence="6">
    <location>
        <begin position="114"/>
        <end position="135"/>
    </location>
</feature>
<dbReference type="PANTHER" id="PTHR37278:SF1">
    <property type="entry name" value="AUTOPHAGY-RELATED PROTEIN 33-RELATED"/>
    <property type="match status" value="1"/>
</dbReference>
<evidence type="ECO:0000256" key="5">
    <source>
        <dbReference type="ARBA" id="ARBA00038013"/>
    </source>
</evidence>
<dbReference type="PANTHER" id="PTHR37278">
    <property type="entry name" value="AUTOPHAGY-RELATED PROTEIN 33-RELATED"/>
    <property type="match status" value="1"/>
</dbReference>
<evidence type="ECO:0000256" key="3">
    <source>
        <dbReference type="ARBA" id="ARBA00022989"/>
    </source>
</evidence>
<gene>
    <name evidence="8" type="ORF">B0T21DRAFT_360669</name>
</gene>
<reference evidence="8" key="1">
    <citation type="submission" date="2023-06" db="EMBL/GenBank/DDBJ databases">
        <title>Genome-scale phylogeny and comparative genomics of the fungal order Sordariales.</title>
        <authorList>
            <consortium name="Lawrence Berkeley National Laboratory"/>
            <person name="Hensen N."/>
            <person name="Bonometti L."/>
            <person name="Westerberg I."/>
            <person name="Brannstrom I.O."/>
            <person name="Guillou S."/>
            <person name="Cros-Aarteil S."/>
            <person name="Calhoun S."/>
            <person name="Haridas S."/>
            <person name="Kuo A."/>
            <person name="Mondo S."/>
            <person name="Pangilinan J."/>
            <person name="Riley R."/>
            <person name="Labutti K."/>
            <person name="Andreopoulos B."/>
            <person name="Lipzen A."/>
            <person name="Chen C."/>
            <person name="Yanf M."/>
            <person name="Daum C."/>
            <person name="Ng V."/>
            <person name="Clum A."/>
            <person name="Steindorff A."/>
            <person name="Ohm R."/>
            <person name="Martin F."/>
            <person name="Silar P."/>
            <person name="Natvig D."/>
            <person name="Lalanne C."/>
            <person name="Gautier V."/>
            <person name="Ament-Velasquez S.L."/>
            <person name="Kruys A."/>
            <person name="Hutchinson M.I."/>
            <person name="Powell A.J."/>
            <person name="Barry K."/>
            <person name="Miller A.N."/>
            <person name="Grigoriev I.V."/>
            <person name="Debuchy R."/>
            <person name="Gladieux P."/>
            <person name="Thoren M.H."/>
            <person name="Johannesson H."/>
        </authorList>
    </citation>
    <scope>NUCLEOTIDE SEQUENCE</scope>
    <source>
        <strain evidence="8">CBS 540.89</strain>
    </source>
</reference>
<dbReference type="EMBL" id="JAUKTV010000003">
    <property type="protein sequence ID" value="KAK0742133.1"/>
    <property type="molecule type" value="Genomic_DNA"/>
</dbReference>
<evidence type="ECO:0000256" key="2">
    <source>
        <dbReference type="ARBA" id="ARBA00022692"/>
    </source>
</evidence>
<keyword evidence="3 7" id="KW-1133">Transmembrane helix</keyword>
<dbReference type="GO" id="GO:0000422">
    <property type="term" value="P:autophagy of mitochondrion"/>
    <property type="evidence" value="ECO:0007669"/>
    <property type="project" value="TreeGrafter"/>
</dbReference>
<dbReference type="InterPro" id="IPR051668">
    <property type="entry name" value="ATG33"/>
</dbReference>
<feature type="compositionally biased region" description="Low complexity" evidence="6">
    <location>
        <begin position="114"/>
        <end position="128"/>
    </location>
</feature>
<comment type="similarity">
    <text evidence="5">Belongs to the ATG33 family.</text>
</comment>
<evidence type="ECO:0000256" key="6">
    <source>
        <dbReference type="SAM" id="MobiDB-lite"/>
    </source>
</evidence>
<evidence type="ECO:0000313" key="9">
    <source>
        <dbReference type="Proteomes" id="UP001172159"/>
    </source>
</evidence>
<evidence type="ECO:0008006" key="10">
    <source>
        <dbReference type="Google" id="ProtNLM"/>
    </source>
</evidence>
<accession>A0AA40EMM9</accession>
<comment type="caution">
    <text evidence="8">The sequence shown here is derived from an EMBL/GenBank/DDBJ whole genome shotgun (WGS) entry which is preliminary data.</text>
</comment>
<name>A0AA40EMM9_9PEZI</name>
<keyword evidence="2 7" id="KW-0812">Transmembrane</keyword>
<organism evidence="8 9">
    <name type="scientific">Apiosordaria backusii</name>
    <dbReference type="NCBI Taxonomy" id="314023"/>
    <lineage>
        <taxon>Eukaryota</taxon>
        <taxon>Fungi</taxon>
        <taxon>Dikarya</taxon>
        <taxon>Ascomycota</taxon>
        <taxon>Pezizomycotina</taxon>
        <taxon>Sordariomycetes</taxon>
        <taxon>Sordariomycetidae</taxon>
        <taxon>Sordariales</taxon>
        <taxon>Lasiosphaeriaceae</taxon>
        <taxon>Apiosordaria</taxon>
    </lineage>
</organism>
<evidence type="ECO:0000256" key="4">
    <source>
        <dbReference type="ARBA" id="ARBA00023136"/>
    </source>
</evidence>
<dbReference type="GO" id="GO:0005741">
    <property type="term" value="C:mitochondrial outer membrane"/>
    <property type="evidence" value="ECO:0007669"/>
    <property type="project" value="TreeGrafter"/>
</dbReference>
<dbReference type="GO" id="GO:0016236">
    <property type="term" value="P:macroautophagy"/>
    <property type="evidence" value="ECO:0007669"/>
    <property type="project" value="TreeGrafter"/>
</dbReference>
<keyword evidence="9" id="KW-1185">Reference proteome</keyword>
<evidence type="ECO:0000256" key="7">
    <source>
        <dbReference type="SAM" id="Phobius"/>
    </source>
</evidence>
<protein>
    <recommendedName>
        <fullName evidence="10">Autophagy-related protein 33</fullName>
    </recommendedName>
</protein>
<keyword evidence="4 7" id="KW-0472">Membrane</keyword>
<sequence length="214" mass="23029">MASRGVSALKFVGTVSLGLLTGLSYTLTTLTIPSLLNLPSATTALRAFDSLTATSARQLRSLSTLSGSAFLLAYYLSPKPLRHPYLIYTSVLIFGSQLVVTDFVAPYLSLGPSPTATTTSKKSSPAAQQKKKNKASARARMEASYEVLGDEQEEETEEDEVLEVGEEANGEEVRAKVEEWLKKQVVQVSVLGLGFFMSVVGIWGDGVVNVYGRV</sequence>
<comment type="subcellular location">
    <subcellularLocation>
        <location evidence="1">Membrane</location>
        <topology evidence="1">Multi-pass membrane protein</topology>
    </subcellularLocation>
</comment>